<dbReference type="Pfam" id="PF13289">
    <property type="entry name" value="SIR2_2"/>
    <property type="match status" value="1"/>
</dbReference>
<keyword evidence="2" id="KW-1185">Reference proteome</keyword>
<evidence type="ECO:0000313" key="1">
    <source>
        <dbReference type="EMBL" id="RKI94080.1"/>
    </source>
</evidence>
<dbReference type="RefSeq" id="WP_120465737.1">
    <property type="nucleotide sequence ID" value="NZ_RAYQ01000001.1"/>
</dbReference>
<sequence length="135" mass="15680">MLDEIMKLKPKHIITTNFDTLIEMYLQDKEDALYKSHSAKEGYAKLVRCQIPYHYARVVKDGDMVSADANHLLLKIHVDVQNMDFLVLCEDDYLAYSDSHILSRSRSGCWNLESCRSPAGGRRQRNLRISEEKIF</sequence>
<protein>
    <submittedName>
        <fullName evidence="1">Uncharacterized protein</fullName>
    </submittedName>
</protein>
<name>A0A3A9ARB3_9FIRM</name>
<organism evidence="1 2">
    <name type="scientific">Parablautia intestinalis</name>
    <dbReference type="NCBI Taxonomy" id="2320100"/>
    <lineage>
        <taxon>Bacteria</taxon>
        <taxon>Bacillati</taxon>
        <taxon>Bacillota</taxon>
        <taxon>Clostridia</taxon>
        <taxon>Lachnospirales</taxon>
        <taxon>Lachnospiraceae</taxon>
        <taxon>Parablautia</taxon>
    </lineage>
</organism>
<proteinExistence type="predicted"/>
<gene>
    <name evidence="1" type="ORF">D7V94_00400</name>
</gene>
<evidence type="ECO:0000313" key="2">
    <source>
        <dbReference type="Proteomes" id="UP000280696"/>
    </source>
</evidence>
<accession>A0A3A9ARB3</accession>
<dbReference type="OrthoDB" id="1688888at2"/>
<dbReference type="EMBL" id="RAYQ01000001">
    <property type="protein sequence ID" value="RKI94080.1"/>
    <property type="molecule type" value="Genomic_DNA"/>
</dbReference>
<comment type="caution">
    <text evidence="1">The sequence shown here is derived from an EMBL/GenBank/DDBJ whole genome shotgun (WGS) entry which is preliminary data.</text>
</comment>
<reference evidence="1 2" key="1">
    <citation type="submission" date="2018-09" db="EMBL/GenBank/DDBJ databases">
        <title>Murine metabolic-syndrome-specific gut microbial biobank.</title>
        <authorList>
            <person name="Liu C."/>
        </authorList>
    </citation>
    <scope>NUCLEOTIDE SEQUENCE [LARGE SCALE GENOMIC DNA]</scope>
    <source>
        <strain evidence="1 2">0.1xD8-82</strain>
    </source>
</reference>
<dbReference type="AlphaFoldDB" id="A0A3A9ARB3"/>
<dbReference type="Proteomes" id="UP000280696">
    <property type="component" value="Unassembled WGS sequence"/>
</dbReference>